<evidence type="ECO:0000259" key="10">
    <source>
        <dbReference type="PROSITE" id="PS50893"/>
    </source>
</evidence>
<keyword evidence="6" id="KW-0408">Iron</keyword>
<dbReference type="InterPro" id="IPR003439">
    <property type="entry name" value="ABC_transporter-like_ATP-bd"/>
</dbReference>
<gene>
    <name evidence="11" type="ordered locus">ACIS_00908</name>
</gene>
<dbReference type="InterPro" id="IPR003593">
    <property type="entry name" value="AAA+_ATPase"/>
</dbReference>
<protein>
    <submittedName>
        <fullName evidence="11">ABC transporter, ATP-binding protein</fullName>
    </submittedName>
</protein>
<dbReference type="GO" id="GO:0016020">
    <property type="term" value="C:membrane"/>
    <property type="evidence" value="ECO:0007669"/>
    <property type="project" value="InterPro"/>
</dbReference>
<keyword evidence="4" id="KW-0547">Nucleotide-binding</keyword>
<evidence type="ECO:0000313" key="11">
    <source>
        <dbReference type="EMBL" id="ACZ49426.1"/>
    </source>
</evidence>
<dbReference type="PANTHER" id="PTHR42781:SF4">
    <property type="entry name" value="SPERMIDINE_PUTRESCINE IMPORT ATP-BINDING PROTEIN POTA"/>
    <property type="match status" value="1"/>
</dbReference>
<keyword evidence="1" id="KW-0813">Transport</keyword>
<dbReference type="GO" id="GO:0015408">
    <property type="term" value="F:ABC-type ferric iron transporter activity"/>
    <property type="evidence" value="ECO:0007669"/>
    <property type="project" value="InterPro"/>
</dbReference>
<dbReference type="InterPro" id="IPR017871">
    <property type="entry name" value="ABC_transporter-like_CS"/>
</dbReference>
<dbReference type="InterPro" id="IPR015853">
    <property type="entry name" value="ABC_transpr_FbpC"/>
</dbReference>
<dbReference type="SMART" id="SM00382">
    <property type="entry name" value="AAA"/>
    <property type="match status" value="1"/>
</dbReference>
<name>D1ASH3_ANACI</name>
<evidence type="ECO:0000256" key="4">
    <source>
        <dbReference type="ARBA" id="ARBA00022741"/>
    </source>
</evidence>
<dbReference type="PANTHER" id="PTHR42781">
    <property type="entry name" value="SPERMIDINE/PUTRESCINE IMPORT ATP-BINDING PROTEIN POTA"/>
    <property type="match status" value="1"/>
</dbReference>
<evidence type="ECO:0000256" key="2">
    <source>
        <dbReference type="ARBA" id="ARBA00022475"/>
    </source>
</evidence>
<dbReference type="PROSITE" id="PS00211">
    <property type="entry name" value="ABC_TRANSPORTER_1"/>
    <property type="match status" value="1"/>
</dbReference>
<keyword evidence="3" id="KW-0410">Iron transport</keyword>
<keyword evidence="5 11" id="KW-0067">ATP-binding</keyword>
<dbReference type="Pfam" id="PF00005">
    <property type="entry name" value="ABC_tran"/>
    <property type="match status" value="1"/>
</dbReference>
<evidence type="ECO:0000256" key="5">
    <source>
        <dbReference type="ARBA" id="ARBA00022840"/>
    </source>
</evidence>
<dbReference type="GO" id="GO:0016887">
    <property type="term" value="F:ATP hydrolysis activity"/>
    <property type="evidence" value="ECO:0007669"/>
    <property type="project" value="InterPro"/>
</dbReference>
<dbReference type="HOGENOM" id="CLU_000604_1_1_5"/>
<evidence type="ECO:0000256" key="6">
    <source>
        <dbReference type="ARBA" id="ARBA00023004"/>
    </source>
</evidence>
<dbReference type="STRING" id="574556.ACIS_00908"/>
<dbReference type="Proteomes" id="UP000000630">
    <property type="component" value="Chromosome"/>
</dbReference>
<reference evidence="11 12" key="1">
    <citation type="journal article" date="2010" name="J. Bacteriol.">
        <title>Complete genome sequence of Anaplasma marginale subsp. centrale.</title>
        <authorList>
            <person name="Herndon D.R."/>
            <person name="Palmer G.H."/>
            <person name="Shkap V."/>
            <person name="Knowles D.P. Jr."/>
            <person name="Brayton K.A."/>
        </authorList>
    </citation>
    <scope>NUCLEOTIDE SEQUENCE [LARGE SCALE GENOMIC DNA]</scope>
    <source>
        <strain evidence="11 12">Israel</strain>
    </source>
</reference>
<dbReference type="PROSITE" id="PS50893">
    <property type="entry name" value="ABC_TRANSPORTER_2"/>
    <property type="match status" value="1"/>
</dbReference>
<keyword evidence="2" id="KW-1003">Cell membrane</keyword>
<organism evidence="11 12">
    <name type="scientific">Anaplasma centrale (strain Israel)</name>
    <name type="common">Anaplasma marginale subsp. centrale (strain Israel)</name>
    <dbReference type="NCBI Taxonomy" id="574556"/>
    <lineage>
        <taxon>Bacteria</taxon>
        <taxon>Pseudomonadati</taxon>
        <taxon>Pseudomonadota</taxon>
        <taxon>Alphaproteobacteria</taxon>
        <taxon>Rickettsiales</taxon>
        <taxon>Anaplasmataceae</taxon>
        <taxon>Anaplasma</taxon>
    </lineage>
</organism>
<dbReference type="Gene3D" id="3.40.50.300">
    <property type="entry name" value="P-loop containing nucleotide triphosphate hydrolases"/>
    <property type="match status" value="1"/>
</dbReference>
<evidence type="ECO:0000313" key="12">
    <source>
        <dbReference type="Proteomes" id="UP000000630"/>
    </source>
</evidence>
<evidence type="ECO:0000256" key="9">
    <source>
        <dbReference type="ARBA" id="ARBA00024725"/>
    </source>
</evidence>
<dbReference type="InterPro" id="IPR008995">
    <property type="entry name" value="Mo/tungstate-bd_C_term_dom"/>
</dbReference>
<proteinExistence type="predicted"/>
<dbReference type="CDD" id="cd03259">
    <property type="entry name" value="ABC_Carb_Solutes_like"/>
    <property type="match status" value="1"/>
</dbReference>
<keyword evidence="7" id="KW-0406">Ion transport</keyword>
<evidence type="ECO:0000256" key="8">
    <source>
        <dbReference type="ARBA" id="ARBA00023136"/>
    </source>
</evidence>
<comment type="function">
    <text evidence="9">Part of an ABC transporter complex. Transmembrane domains (TMD) form a pore in the inner membrane and the ATP-binding domain (NBD) is responsible for energy generation.</text>
</comment>
<dbReference type="GO" id="GO:0015697">
    <property type="term" value="P:quaternary ammonium group transport"/>
    <property type="evidence" value="ECO:0007669"/>
    <property type="project" value="UniProtKB-ARBA"/>
</dbReference>
<evidence type="ECO:0000256" key="7">
    <source>
        <dbReference type="ARBA" id="ARBA00023065"/>
    </source>
</evidence>
<evidence type="ECO:0000256" key="1">
    <source>
        <dbReference type="ARBA" id="ARBA00022448"/>
    </source>
</evidence>
<dbReference type="AlphaFoldDB" id="D1ASH3"/>
<keyword evidence="12" id="KW-1185">Reference proteome</keyword>
<sequence length="361" mass="39546">MSGTMACGSVSGNSGNTVVEGLRLDNVSHKYRKTDFLLSVDCFSGDRGEVICLLGPSGCGKSTILKLIAGLERLRTGVIMVNGRVLSDAQNNTHVPTEKRNVGLVFQHPSLFHHQTVEENVAFAVKEQGKERKTQRALHMLSLLGMDSHRGAYPHMLSGGQQQLVTIARTMAQNPEIILLDEPFSNLDTILRSKIRADVLSIIRRERITTLLVTHDPEEALEVADKIYVIREGRIVQCGAPGEIYNNPKDAHLAQFFGKSNYFESVVCDGKVAISGVGDIDASSFGDGSKVAVCMRPEAIFLRQSSGIPATVKLVRFFNSMVYIEVQGCAYWMKFTGSVLPEVGDVISVSFDLGKVLLFRL</sequence>
<dbReference type="GO" id="GO:0005524">
    <property type="term" value="F:ATP binding"/>
    <property type="evidence" value="ECO:0007669"/>
    <property type="project" value="UniProtKB-KW"/>
</dbReference>
<dbReference type="FunFam" id="3.40.50.300:FF:000425">
    <property type="entry name" value="Probable ABC transporter, ATP-binding subunit"/>
    <property type="match status" value="1"/>
</dbReference>
<dbReference type="eggNOG" id="COG3842">
    <property type="taxonomic scope" value="Bacteria"/>
</dbReference>
<dbReference type="InterPro" id="IPR027417">
    <property type="entry name" value="P-loop_NTPase"/>
</dbReference>
<dbReference type="EMBL" id="CP001759">
    <property type="protein sequence ID" value="ACZ49426.1"/>
    <property type="molecule type" value="Genomic_DNA"/>
</dbReference>
<accession>D1ASH3</accession>
<dbReference type="InterPro" id="IPR050093">
    <property type="entry name" value="ABC_SmlMolc_Importer"/>
</dbReference>
<dbReference type="SUPFAM" id="SSF50331">
    <property type="entry name" value="MOP-like"/>
    <property type="match status" value="1"/>
</dbReference>
<feature type="domain" description="ABC transporter" evidence="10">
    <location>
        <begin position="22"/>
        <end position="257"/>
    </location>
</feature>
<keyword evidence="8" id="KW-0472">Membrane</keyword>
<evidence type="ECO:0000256" key="3">
    <source>
        <dbReference type="ARBA" id="ARBA00022496"/>
    </source>
</evidence>
<dbReference type="SUPFAM" id="SSF52540">
    <property type="entry name" value="P-loop containing nucleoside triphosphate hydrolases"/>
    <property type="match status" value="1"/>
</dbReference>
<dbReference type="KEGG" id="acn:ACIS_00908"/>